<dbReference type="AlphaFoldDB" id="A0A2S6CHN5"/>
<dbReference type="InterPro" id="IPR011701">
    <property type="entry name" value="MFS"/>
</dbReference>
<comment type="caution">
    <text evidence="13">The sequence shown here is derived from an EMBL/GenBank/DDBJ whole genome shotgun (WGS) entry which is preliminary data.</text>
</comment>
<keyword evidence="2" id="KW-0813">Transport</keyword>
<feature type="transmembrane region" description="Helical" evidence="11">
    <location>
        <begin position="235"/>
        <end position="252"/>
    </location>
</feature>
<feature type="transmembrane region" description="Helical" evidence="11">
    <location>
        <begin position="478"/>
        <end position="500"/>
    </location>
</feature>
<name>A0A2S6CHN5_9PEZI</name>
<feature type="transmembrane region" description="Helical" evidence="11">
    <location>
        <begin position="203"/>
        <end position="223"/>
    </location>
</feature>
<dbReference type="Pfam" id="PF07690">
    <property type="entry name" value="MFS_1"/>
    <property type="match status" value="1"/>
</dbReference>
<evidence type="ECO:0000256" key="6">
    <source>
        <dbReference type="ARBA" id="ARBA00038347"/>
    </source>
</evidence>
<evidence type="ECO:0000313" key="14">
    <source>
        <dbReference type="Proteomes" id="UP000237631"/>
    </source>
</evidence>
<keyword evidence="3 11" id="KW-0812">Transmembrane</keyword>
<dbReference type="OrthoDB" id="9986881at2759"/>
<comment type="similarity">
    <text evidence="6">Belongs to the major facilitator superfamily. CAR1 family.</text>
</comment>
<dbReference type="InterPro" id="IPR020846">
    <property type="entry name" value="MFS_dom"/>
</dbReference>
<evidence type="ECO:0000256" key="3">
    <source>
        <dbReference type="ARBA" id="ARBA00022692"/>
    </source>
</evidence>
<feature type="compositionally biased region" description="Basic and acidic residues" evidence="10">
    <location>
        <begin position="1"/>
        <end position="17"/>
    </location>
</feature>
<evidence type="ECO:0000256" key="4">
    <source>
        <dbReference type="ARBA" id="ARBA00022989"/>
    </source>
</evidence>
<dbReference type="InterPro" id="IPR036259">
    <property type="entry name" value="MFS_trans_sf"/>
</dbReference>
<evidence type="ECO:0000256" key="5">
    <source>
        <dbReference type="ARBA" id="ARBA00023136"/>
    </source>
</evidence>
<gene>
    <name evidence="13" type="ORF">CBER1_05343</name>
</gene>
<feature type="transmembrane region" description="Helical" evidence="11">
    <location>
        <begin position="399"/>
        <end position="418"/>
    </location>
</feature>
<feature type="transmembrane region" description="Helical" evidence="11">
    <location>
        <begin position="572"/>
        <end position="593"/>
    </location>
</feature>
<keyword evidence="14" id="KW-1185">Reference proteome</keyword>
<evidence type="ECO:0000259" key="12">
    <source>
        <dbReference type="PROSITE" id="PS50850"/>
    </source>
</evidence>
<feature type="region of interest" description="Disordered" evidence="10">
    <location>
        <begin position="98"/>
        <end position="136"/>
    </location>
</feature>
<dbReference type="PANTHER" id="PTHR23502">
    <property type="entry name" value="MAJOR FACILITATOR SUPERFAMILY"/>
    <property type="match status" value="1"/>
</dbReference>
<evidence type="ECO:0000313" key="13">
    <source>
        <dbReference type="EMBL" id="PPJ59217.1"/>
    </source>
</evidence>
<dbReference type="GO" id="GO:0022857">
    <property type="term" value="F:transmembrane transporter activity"/>
    <property type="evidence" value="ECO:0007669"/>
    <property type="project" value="InterPro"/>
</dbReference>
<keyword evidence="4 11" id="KW-1133">Transmembrane helix</keyword>
<feature type="compositionally biased region" description="Polar residues" evidence="10">
    <location>
        <begin position="98"/>
        <end position="108"/>
    </location>
</feature>
<protein>
    <recommendedName>
        <fullName evidence="8">Cercosporin MFS transporter CTB4</fullName>
    </recommendedName>
    <alternativeName>
        <fullName evidence="9">Cercosporin toxin biosynthesis cluster protein 4</fullName>
    </alternativeName>
</protein>
<dbReference type="EMBL" id="PNEN01000413">
    <property type="protein sequence ID" value="PPJ59217.1"/>
    <property type="molecule type" value="Genomic_DNA"/>
</dbReference>
<feature type="transmembrane region" description="Helical" evidence="11">
    <location>
        <begin position="438"/>
        <end position="457"/>
    </location>
</feature>
<evidence type="ECO:0000256" key="11">
    <source>
        <dbReference type="SAM" id="Phobius"/>
    </source>
</evidence>
<proteinExistence type="inferred from homology"/>
<feature type="transmembrane region" description="Helical" evidence="11">
    <location>
        <begin position="535"/>
        <end position="560"/>
    </location>
</feature>
<comment type="function">
    <text evidence="7">MFS transporter; part of the gene cluster that mediates the biosynthesis of cercosporin, a light-activated, non-host-selective toxin. The perylenequinone chromophore of cercosporin absorbs light energy to attain an electronically-activated triplet state and produces active oxygen species such as the hydroxyl radical, superoxide, hydrogen peroxide or singlet oxygen upon reaction with oxygen molecules. These reactive oxygen species cause damage to various cellular components including lipids, proteins and nucleic acids. Responsible for secretion and accumulation of cercosporin, but does not play any roles in self-protection against the toxicity of cercosporin.</text>
</comment>
<dbReference type="Gene3D" id="1.20.1250.20">
    <property type="entry name" value="MFS general substrate transporter like domains"/>
    <property type="match status" value="1"/>
</dbReference>
<feature type="transmembrane region" description="Helical" evidence="11">
    <location>
        <begin position="326"/>
        <end position="343"/>
    </location>
</feature>
<feature type="region of interest" description="Disordered" evidence="10">
    <location>
        <begin position="1"/>
        <end position="72"/>
    </location>
</feature>
<evidence type="ECO:0000256" key="7">
    <source>
        <dbReference type="ARBA" id="ARBA00053977"/>
    </source>
</evidence>
<feature type="compositionally biased region" description="Basic and acidic residues" evidence="10">
    <location>
        <begin position="38"/>
        <end position="47"/>
    </location>
</feature>
<evidence type="ECO:0000256" key="10">
    <source>
        <dbReference type="SAM" id="MobiDB-lite"/>
    </source>
</evidence>
<feature type="domain" description="Major facilitator superfamily (MFS) profile" evidence="12">
    <location>
        <begin position="168"/>
        <end position="597"/>
    </location>
</feature>
<evidence type="ECO:0000256" key="2">
    <source>
        <dbReference type="ARBA" id="ARBA00022448"/>
    </source>
</evidence>
<dbReference type="SUPFAM" id="SSF103473">
    <property type="entry name" value="MFS general substrate transporter"/>
    <property type="match status" value="1"/>
</dbReference>
<accession>A0A2S6CHN5</accession>
<dbReference type="PANTHER" id="PTHR23502:SF31">
    <property type="entry name" value="POLYAMINE TRANSPORTER 1"/>
    <property type="match status" value="1"/>
</dbReference>
<feature type="transmembrane region" description="Helical" evidence="11">
    <location>
        <begin position="291"/>
        <end position="314"/>
    </location>
</feature>
<reference evidence="14" key="1">
    <citation type="journal article" date="2017" name="bioRxiv">
        <title>Conservation of a gene cluster reveals novel cercosporin biosynthetic mechanisms and extends production to the genus Colletotrichum.</title>
        <authorList>
            <person name="de Jonge R."/>
            <person name="Ebert M.K."/>
            <person name="Huitt-Roehl C.R."/>
            <person name="Pal P."/>
            <person name="Suttle J.C."/>
            <person name="Spanner R.E."/>
            <person name="Neubauer J.D."/>
            <person name="Jurick W.M.II."/>
            <person name="Stott K.A."/>
            <person name="Secor G.A."/>
            <person name="Thomma B.P.H.J."/>
            <person name="Van de Peer Y."/>
            <person name="Townsend C.A."/>
            <person name="Bolton M.D."/>
        </authorList>
    </citation>
    <scope>NUCLEOTIDE SEQUENCE [LARGE SCALE GENOMIC DNA]</scope>
    <source>
        <strain evidence="14">CBS538.71</strain>
    </source>
</reference>
<feature type="compositionally biased region" description="Low complexity" evidence="10">
    <location>
        <begin position="52"/>
        <end position="65"/>
    </location>
</feature>
<comment type="subcellular location">
    <subcellularLocation>
        <location evidence="1">Membrane</location>
        <topology evidence="1">Multi-pass membrane protein</topology>
    </subcellularLocation>
</comment>
<organism evidence="13 14">
    <name type="scientific">Cercospora berteroae</name>
    <dbReference type="NCBI Taxonomy" id="357750"/>
    <lineage>
        <taxon>Eukaryota</taxon>
        <taxon>Fungi</taxon>
        <taxon>Dikarya</taxon>
        <taxon>Ascomycota</taxon>
        <taxon>Pezizomycotina</taxon>
        <taxon>Dothideomycetes</taxon>
        <taxon>Dothideomycetidae</taxon>
        <taxon>Mycosphaerellales</taxon>
        <taxon>Mycosphaerellaceae</taxon>
        <taxon>Cercospora</taxon>
    </lineage>
</organism>
<feature type="transmembrane region" description="Helical" evidence="11">
    <location>
        <begin position="506"/>
        <end position="528"/>
    </location>
</feature>
<sequence>MNTEDQRMEEVEREASPERYNTVPGSTPGAPETLNPMEKTERREALERTLTVSSSSSSGSSSSVRSVERQEIGMSRLPTQRDDVVDLERHPTALSRIQTGRSQHSATVGASLRSRTATRHSKTPLPAFGAGKPYPPPLPEREEYVVEFDGPDDPLHAHNWPLKKKMPVAVTLGYVTLVAAFGSSIFSTATATVASQFNVSREVGILGVSLYVLGFATGPMVWAPYSELYGRKTPLLISSFGFSIFNIAVAVAKDAQTIFICRFFAGFMGACPLTCVGAVFADMFSNRQRGLAITVFSMTVFSGPLLAPFIGGFIVQSSLGWRFTEYITAIMGFLGLGLSLLFLEETYPPIILVNKAADLRRRTRNWGIHAKQEEIEVDLRELLEKNLSRPLRMLFTEPIVLLISIYMAFVYGILYLALTMYPLSFQGVYGFNPGVGGLPFFGMIAGEVLAGVFMLFLQPSYNRKLAANDNMPIPEWRLPPVILGGVFFGAGLIWFGWTGYRADIHWIVPTLSGLLTGFGIMSIFLNCLNYLIDAYLMFAASAVAANTFLRSLAGAGFPLFATQMFNGMGIQWAATLLGCVAFVCVPMPVWFYLRGAKIREKSNFAPTFPIASQAAQDRSESEEEKME</sequence>
<keyword evidence="5 11" id="KW-0472">Membrane</keyword>
<dbReference type="CDD" id="cd17323">
    <property type="entry name" value="MFS_Tpo1_MDR_like"/>
    <property type="match status" value="1"/>
</dbReference>
<feature type="transmembrane region" description="Helical" evidence="11">
    <location>
        <begin position="264"/>
        <end position="284"/>
    </location>
</feature>
<evidence type="ECO:0000256" key="1">
    <source>
        <dbReference type="ARBA" id="ARBA00004141"/>
    </source>
</evidence>
<dbReference type="GO" id="GO:0005886">
    <property type="term" value="C:plasma membrane"/>
    <property type="evidence" value="ECO:0007669"/>
    <property type="project" value="TreeGrafter"/>
</dbReference>
<dbReference type="Proteomes" id="UP000237631">
    <property type="component" value="Unassembled WGS sequence"/>
</dbReference>
<dbReference type="FunFam" id="1.20.1250.20:FF:000011">
    <property type="entry name" value="MFS multidrug transporter, putative"/>
    <property type="match status" value="1"/>
</dbReference>
<evidence type="ECO:0000256" key="8">
    <source>
        <dbReference type="ARBA" id="ARBA00069139"/>
    </source>
</evidence>
<dbReference type="PROSITE" id="PS50850">
    <property type="entry name" value="MFS"/>
    <property type="match status" value="1"/>
</dbReference>
<feature type="transmembrane region" description="Helical" evidence="11">
    <location>
        <begin position="168"/>
        <end position="191"/>
    </location>
</feature>
<evidence type="ECO:0000256" key="9">
    <source>
        <dbReference type="ARBA" id="ARBA00077167"/>
    </source>
</evidence>
<dbReference type="STRING" id="357750.A0A2S6CHN5"/>